<protein>
    <recommendedName>
        <fullName evidence="4">Golgin subfamily A conserved domain-containing protein</fullName>
    </recommendedName>
</protein>
<dbReference type="OMA" id="ETKTWEA"/>
<evidence type="ECO:0000259" key="4">
    <source>
        <dbReference type="Pfam" id="PF15070"/>
    </source>
</evidence>
<accession>H2NP16</accession>
<organism evidence="5 6">
    <name type="scientific">Pongo abelii</name>
    <name type="common">Sumatran orangutan</name>
    <name type="synonym">Pongo pygmaeus abelii</name>
    <dbReference type="NCBI Taxonomy" id="9601"/>
    <lineage>
        <taxon>Eukaryota</taxon>
        <taxon>Metazoa</taxon>
        <taxon>Chordata</taxon>
        <taxon>Craniata</taxon>
        <taxon>Vertebrata</taxon>
        <taxon>Euteleostomi</taxon>
        <taxon>Mammalia</taxon>
        <taxon>Eutheria</taxon>
        <taxon>Euarchontoglires</taxon>
        <taxon>Primates</taxon>
        <taxon>Haplorrhini</taxon>
        <taxon>Catarrhini</taxon>
        <taxon>Hominidae</taxon>
        <taxon>Pongo</taxon>
    </lineage>
</organism>
<dbReference type="HOGENOM" id="CLU_034293_0_0_1"/>
<feature type="domain" description="Golgin subfamily A conserved" evidence="4">
    <location>
        <begin position="75"/>
        <end position="200"/>
    </location>
</feature>
<evidence type="ECO:0000313" key="6">
    <source>
        <dbReference type="Proteomes" id="UP000001595"/>
    </source>
</evidence>
<dbReference type="InterPro" id="IPR026737">
    <property type="entry name" value="GOLGA6L"/>
</dbReference>
<dbReference type="FunCoup" id="H2NP16">
    <property type="interactions" value="1"/>
</dbReference>
<comment type="similarity">
    <text evidence="1">Belongs to the GOLGA6 family.</text>
</comment>
<evidence type="ECO:0000256" key="2">
    <source>
        <dbReference type="SAM" id="Coils"/>
    </source>
</evidence>
<dbReference type="InterPro" id="IPR043976">
    <property type="entry name" value="GOLGA_cons_dom"/>
</dbReference>
<feature type="coiled-coil region" evidence="2">
    <location>
        <begin position="138"/>
        <end position="270"/>
    </location>
</feature>
<dbReference type="InParanoid" id="H2NP16"/>
<dbReference type="Proteomes" id="UP000001595">
    <property type="component" value="Chromosome 15"/>
</dbReference>
<dbReference type="AlphaFoldDB" id="H2NP16"/>
<proteinExistence type="inferred from homology"/>
<keyword evidence="6" id="KW-1185">Reference proteome</keyword>
<name>H2NP16_PONAB</name>
<dbReference type="GeneTree" id="ENSGT00910000144587"/>
<feature type="compositionally biased region" description="Basic residues" evidence="3">
    <location>
        <begin position="24"/>
        <end position="37"/>
    </location>
</feature>
<dbReference type="eggNOG" id="KOG4725">
    <property type="taxonomic scope" value="Eukaryota"/>
</dbReference>
<sequence length="431" mass="50279">MWPQPRLPPHPAMSEKTQQGKLAAAKKKLKEYWHRKSPGIPAGANRRKKINGSSPDTATSGGYHSPGDSQYQELAVALDSSSAIISQLSENINSLVHTLKEEKHEIHRVQKLGRSSFKLKNQMAEPLAPEPPAGPSEVEQLQDETNHLRKELESVVKQLQAEVENNQMLSLLNRRQEERLREHEKRLREQEKRLREQEKRLREQEERLREQEERLCEQEKLPGQERLLEEVEKLLEQERRQEEQERLLERERLLDEVEELLEQERLREQDERLWQQETLWELERLRELERMLELGWEALYEQQAEPCSGFEELNNENKSTLQLEQQVKELKKPEVGSPGLLPGLDIIIPARGMEPPNHRGRDSDIRGSLCRVWWLTPVIPALWEAEAGESLEVRSLRPVWPTWRNLISTKIKKKNKPGLVVHSCSPSYSGG</sequence>
<feature type="region of interest" description="Disordered" evidence="3">
    <location>
        <begin position="1"/>
        <end position="68"/>
    </location>
</feature>
<dbReference type="PANTHER" id="PTHR23143">
    <property type="entry name" value="TRICHOHYALIN-RELATED"/>
    <property type="match status" value="1"/>
</dbReference>
<dbReference type="Pfam" id="PF15070">
    <property type="entry name" value="GOLGA2L5"/>
    <property type="match status" value="1"/>
</dbReference>
<reference evidence="5" key="3">
    <citation type="submission" date="2025-09" db="UniProtKB">
        <authorList>
            <consortium name="Ensembl"/>
        </authorList>
    </citation>
    <scope>IDENTIFICATION</scope>
</reference>
<dbReference type="PANTHER" id="PTHR23143:SF19">
    <property type="entry name" value="GOLGIN SUBFAMILY A MEMBER 6-LIKE PROTEIN 10-RELATED"/>
    <property type="match status" value="1"/>
</dbReference>
<feature type="compositionally biased region" description="Polar residues" evidence="3">
    <location>
        <begin position="51"/>
        <end position="68"/>
    </location>
</feature>
<feature type="compositionally biased region" description="Pro residues" evidence="3">
    <location>
        <begin position="1"/>
        <end position="11"/>
    </location>
</feature>
<keyword evidence="2" id="KW-0175">Coiled coil</keyword>
<reference evidence="5 6" key="1">
    <citation type="submission" date="2008-02" db="EMBL/GenBank/DDBJ databases">
        <title>A 6x draft sequence assembly of the Pongo pygmaeus abelii genome.</title>
        <authorList>
            <person name="Wilson R.K."/>
            <person name="Mardis E."/>
        </authorList>
    </citation>
    <scope>NUCLEOTIDE SEQUENCE [LARGE SCALE GENOMIC DNA]</scope>
</reference>
<evidence type="ECO:0000256" key="1">
    <source>
        <dbReference type="ARBA" id="ARBA00008368"/>
    </source>
</evidence>
<evidence type="ECO:0000313" key="5">
    <source>
        <dbReference type="Ensembl" id="ENSPPYP00000007635.2"/>
    </source>
</evidence>
<dbReference type="Ensembl" id="ENSPPYT00000007944.2">
    <property type="protein sequence ID" value="ENSPPYP00000007635.2"/>
    <property type="gene ID" value="ENSPPYG00000006726.2"/>
</dbReference>
<reference evidence="5" key="2">
    <citation type="submission" date="2025-08" db="UniProtKB">
        <authorList>
            <consortium name="Ensembl"/>
        </authorList>
    </citation>
    <scope>IDENTIFICATION</scope>
</reference>
<evidence type="ECO:0000256" key="3">
    <source>
        <dbReference type="SAM" id="MobiDB-lite"/>
    </source>
</evidence>